<proteinExistence type="predicted"/>
<feature type="region of interest" description="Disordered" evidence="1">
    <location>
        <begin position="1"/>
        <end position="26"/>
    </location>
</feature>
<accession>A0A8D8FMX6</accession>
<dbReference type="AlphaFoldDB" id="A0A8D8FMX6"/>
<evidence type="ECO:0000256" key="1">
    <source>
        <dbReference type="SAM" id="MobiDB-lite"/>
    </source>
</evidence>
<reference evidence="2" key="1">
    <citation type="submission" date="2021-05" db="EMBL/GenBank/DDBJ databases">
        <authorList>
            <person name="Alioto T."/>
            <person name="Alioto T."/>
            <person name="Gomez Garrido J."/>
        </authorList>
    </citation>
    <scope>NUCLEOTIDE SEQUENCE</scope>
</reference>
<name>A0A8D8FMX6_CULPI</name>
<organism evidence="2">
    <name type="scientific">Culex pipiens</name>
    <name type="common">House mosquito</name>
    <dbReference type="NCBI Taxonomy" id="7175"/>
    <lineage>
        <taxon>Eukaryota</taxon>
        <taxon>Metazoa</taxon>
        <taxon>Ecdysozoa</taxon>
        <taxon>Arthropoda</taxon>
        <taxon>Hexapoda</taxon>
        <taxon>Insecta</taxon>
        <taxon>Pterygota</taxon>
        <taxon>Neoptera</taxon>
        <taxon>Endopterygota</taxon>
        <taxon>Diptera</taxon>
        <taxon>Nematocera</taxon>
        <taxon>Culicoidea</taxon>
        <taxon>Culicidae</taxon>
        <taxon>Culicinae</taxon>
        <taxon>Culicini</taxon>
        <taxon>Culex</taxon>
        <taxon>Culex</taxon>
    </lineage>
</organism>
<evidence type="ECO:0000313" key="2">
    <source>
        <dbReference type="EMBL" id="CAG6476760.1"/>
    </source>
</evidence>
<protein>
    <submittedName>
        <fullName evidence="2">(northern house mosquito) hypothetical protein</fullName>
    </submittedName>
</protein>
<dbReference type="EMBL" id="HBUE01079181">
    <property type="protein sequence ID" value="CAG6476760.1"/>
    <property type="molecule type" value="Transcribed_RNA"/>
</dbReference>
<sequence>MVGTQLVRGNKANRDTHKKKQNTQSRLHEKYTHNYLLSSSPVEISSAPAPFVSRRNFLVSFNKFCSNLCSSCIITKKNTFCSAFVCRKAIPRAVLVQSSGFPVISAPALLYVDQKKKQNKQISCVSSRQQVV</sequence>